<feature type="compositionally biased region" description="Low complexity" evidence="1">
    <location>
        <begin position="411"/>
        <end position="421"/>
    </location>
</feature>
<feature type="compositionally biased region" description="Basic and acidic residues" evidence="1">
    <location>
        <begin position="487"/>
        <end position="508"/>
    </location>
</feature>
<organism evidence="3 4">
    <name type="scientific">Coccomyxa viridis</name>
    <dbReference type="NCBI Taxonomy" id="1274662"/>
    <lineage>
        <taxon>Eukaryota</taxon>
        <taxon>Viridiplantae</taxon>
        <taxon>Chlorophyta</taxon>
        <taxon>core chlorophytes</taxon>
        <taxon>Trebouxiophyceae</taxon>
        <taxon>Trebouxiophyceae incertae sedis</taxon>
        <taxon>Coccomyxaceae</taxon>
        <taxon>Coccomyxa</taxon>
    </lineage>
</organism>
<dbReference type="EMBL" id="CAXHTA020000018">
    <property type="protein sequence ID" value="CAL5228365.1"/>
    <property type="molecule type" value="Genomic_DNA"/>
</dbReference>
<reference evidence="3 4" key="1">
    <citation type="submission" date="2024-06" db="EMBL/GenBank/DDBJ databases">
        <authorList>
            <person name="Kraege A."/>
            <person name="Thomma B."/>
        </authorList>
    </citation>
    <scope>NUCLEOTIDE SEQUENCE [LARGE SCALE GENOMIC DNA]</scope>
</reference>
<protein>
    <submittedName>
        <fullName evidence="3">G11483 protein</fullName>
    </submittedName>
</protein>
<feature type="region of interest" description="Disordered" evidence="1">
    <location>
        <begin position="50"/>
        <end position="81"/>
    </location>
</feature>
<feature type="compositionally biased region" description="Basic and acidic residues" evidence="1">
    <location>
        <begin position="763"/>
        <end position="780"/>
    </location>
</feature>
<keyword evidence="4" id="KW-1185">Reference proteome</keyword>
<gene>
    <name evidence="3" type="primary">g11483</name>
    <name evidence="3" type="ORF">VP750_LOCUS10271</name>
</gene>
<evidence type="ECO:0000259" key="2">
    <source>
        <dbReference type="Pfam" id="PF05641"/>
    </source>
</evidence>
<dbReference type="Proteomes" id="UP001497392">
    <property type="component" value="Unassembled WGS sequence"/>
</dbReference>
<evidence type="ECO:0000256" key="1">
    <source>
        <dbReference type="SAM" id="MobiDB-lite"/>
    </source>
</evidence>
<feature type="compositionally biased region" description="Polar residues" evidence="1">
    <location>
        <begin position="676"/>
        <end position="685"/>
    </location>
</feature>
<feature type="compositionally biased region" description="Basic and acidic residues" evidence="1">
    <location>
        <begin position="966"/>
        <end position="986"/>
    </location>
</feature>
<accession>A0ABP1G811</accession>
<evidence type="ECO:0000313" key="4">
    <source>
        <dbReference type="Proteomes" id="UP001497392"/>
    </source>
</evidence>
<name>A0ABP1G811_9CHLO</name>
<feature type="compositionally biased region" description="Low complexity" evidence="1">
    <location>
        <begin position="374"/>
        <end position="390"/>
    </location>
</feature>
<evidence type="ECO:0000313" key="3">
    <source>
        <dbReference type="EMBL" id="CAL5228365.1"/>
    </source>
</evidence>
<dbReference type="InterPro" id="IPR008395">
    <property type="entry name" value="Agenet-like_dom"/>
</dbReference>
<comment type="caution">
    <text evidence="3">The sequence shown here is derived from an EMBL/GenBank/DDBJ whole genome shotgun (WGS) entry which is preliminary data.</text>
</comment>
<dbReference type="Pfam" id="PF05641">
    <property type="entry name" value="Agenet"/>
    <property type="match status" value="1"/>
</dbReference>
<feature type="compositionally biased region" description="Polar residues" evidence="1">
    <location>
        <begin position="703"/>
        <end position="719"/>
    </location>
</feature>
<feature type="region of interest" description="Disordered" evidence="1">
    <location>
        <begin position="763"/>
        <end position="816"/>
    </location>
</feature>
<feature type="compositionally biased region" description="Low complexity" evidence="1">
    <location>
        <begin position="654"/>
        <end position="668"/>
    </location>
</feature>
<feature type="region of interest" description="Disordered" evidence="1">
    <location>
        <begin position="366"/>
        <end position="520"/>
    </location>
</feature>
<dbReference type="PANTHER" id="PTHR48125:SF12">
    <property type="entry name" value="AT HOOK TRANSCRIPTION FACTOR FAMILY-RELATED"/>
    <property type="match status" value="1"/>
</dbReference>
<feature type="compositionally biased region" description="Low complexity" evidence="1">
    <location>
        <begin position="428"/>
        <end position="439"/>
    </location>
</feature>
<feature type="compositionally biased region" description="Polar residues" evidence="1">
    <location>
        <begin position="796"/>
        <end position="816"/>
    </location>
</feature>
<feature type="domain" description="Agenet-like" evidence="2">
    <location>
        <begin position="8"/>
        <end position="74"/>
    </location>
</feature>
<feature type="region of interest" description="Disordered" evidence="1">
    <location>
        <begin position="550"/>
        <end position="741"/>
    </location>
</feature>
<feature type="compositionally biased region" description="Low complexity" evidence="1">
    <location>
        <begin position="731"/>
        <end position="741"/>
    </location>
</feature>
<feature type="compositionally biased region" description="Polar residues" evidence="1">
    <location>
        <begin position="597"/>
        <end position="610"/>
    </location>
</feature>
<feature type="compositionally biased region" description="Basic and acidic residues" evidence="1">
    <location>
        <begin position="57"/>
        <end position="69"/>
    </location>
</feature>
<sequence>MFSFDVKDKVEVKGVPDGYWDLSWWVATTLGYDSDENKYLVEYDTLEVPGADGEPSGVKETDKKAEDQLRPLPPNDSASKPITERVIGEPVDIYYDEGWWEGWVKITRDEEIVICFDTGAPDCTATVKEVDKGEDETRGNFLVRTRTQRWDTATKQWRRIRRRPLKSDYKDERTKAAAKIPNALPKALTDVLPTSRQLDLAARMPGQAREQPEAAGIAEPHLGHASDSAREASSAALPASVTQPGQASGFAQEASAAAYTPTALTSGQANDSQREAAAVDQPASVLRHLDMPVTPDKRDLKQPTPILRRYPDRLWILEQPSPLLYYSLDKQVTLSKRHLQQPAQQPLLLYGVLYWPVLVLAKQRESQKSQDVTPAPKAASAPEIAALPAPLTRPQNAAEEREPSSQPPSPEADAPSAAAAQVEERPAAESSAPAASSVSQKSPKQCVEAAKAPAAKDGQEQEQEPAKPQKTMQTVRKATGRPPGQKPEQKKVPPEVDRVKQVIKEKGLQKLPGRSVQDDVDDQEGALIWKIHEQVPEELKSAVYKKLLPHRTLGEIRDWRNANLKKRKATEKPRQKPQPPPEKLTTKGSGTFVRRPSLQQKHSATKSLQLVPSDDLFQDSLWGSSAEPQKSKAKPAADAKDLAAYPGKLTARKSSSTQQQQSMPSTQQAAAKKLQQPGQQVQRSGSDALPNSIVRKAAAAFRKQSTQAISREASPNESEAGTGPASETAPPQSASLGSQALSSPLLLQRHLRLQEDLRKQILDWSLDEQRPRIKAEDSDRPVQPALPSRADLVNGQPVTTAQPSHQQQKFTQQQGALSEVEILGQSANRKRQRDASEQLAPEGLQKAEALQQQSAGFGGHVLPAAEPTHISDMDTEPEGDPLFDHYEAMQQDSAAETLPASTLHRAACAKPEEATQPHSAPGWTHQAVSQPMPALVAPRDPRRALGLVARTLPGARLPSPPRPVKHPRDDSVADKHEGRPAIKRPKTEGLKPKRTIVVPGLPAPVDCTPKVPGRKLPPMDLTNVNRSSVLCLDNLSCIWTSQNDLRQALKAVSPHIEGVRLAKEELLGGGHTCYWGWAALEFRHRQDAEQTLLKLQHLYVRTAASPIPRPLIVHFPYKTKESLMMEQELGHIKDLYLAGHFAQPNSIEFQPAVAWRHQQKVMADLKAQLRDNHAEQLKGIMQEYLKEVGKEADCPTPDAKAAPPAETAWLFLKGLGREALEKPEILRNVFTQWGAGDSATLIMDPATQARRGTAVVRMQGTEQAHHLKQDFSMMVYIMHGTPRPLECHNVRLGAPKDCTQAVYDTALLDVFGRSDGNTYRLQPPELVCFEEAHTPEEIYAQRLRALLLHQAEERRKLQAMMLQERRRLHREHEALFDAEVRKLVELQHISRVPAVERLRMRPPRFVKDLPLRYKHLLQQGSQLLNSIAVNTEASAPGSKATNVMKC</sequence>
<feature type="region of interest" description="Disordered" evidence="1">
    <location>
        <begin position="223"/>
        <end position="248"/>
    </location>
</feature>
<feature type="region of interest" description="Disordered" evidence="1">
    <location>
        <begin position="953"/>
        <end position="986"/>
    </location>
</feature>
<proteinExistence type="predicted"/>
<feature type="region of interest" description="Disordered" evidence="1">
    <location>
        <begin position="859"/>
        <end position="882"/>
    </location>
</feature>
<dbReference type="PANTHER" id="PTHR48125">
    <property type="entry name" value="LP07818P1"/>
    <property type="match status" value="1"/>
</dbReference>